<evidence type="ECO:0000313" key="1">
    <source>
        <dbReference type="EMBL" id="BDQ36308.1"/>
    </source>
</evidence>
<protein>
    <submittedName>
        <fullName evidence="1">Uncharacterized protein</fullName>
    </submittedName>
</protein>
<reference evidence="1 2" key="1">
    <citation type="submission" date="2022-08" db="EMBL/GenBank/DDBJ databases">
        <title>Genome Sequence of the sulphate-reducing bacterium, Pseudodesulfovibrio sp. SYK.</title>
        <authorList>
            <person name="Kondo R."/>
            <person name="Kataoka T."/>
        </authorList>
    </citation>
    <scope>NUCLEOTIDE SEQUENCE [LARGE SCALE GENOMIC DNA]</scope>
    <source>
        <strain evidence="1 2">SYK</strain>
    </source>
</reference>
<dbReference type="RefSeq" id="WP_281762223.1">
    <property type="nucleotide sequence ID" value="NZ_AP026709.1"/>
</dbReference>
<dbReference type="Proteomes" id="UP001317742">
    <property type="component" value="Chromosome"/>
</dbReference>
<evidence type="ECO:0000313" key="2">
    <source>
        <dbReference type="Proteomes" id="UP001317742"/>
    </source>
</evidence>
<gene>
    <name evidence="1" type="ORF">SYK_06680</name>
</gene>
<sequence length="79" mass="9162">MIFSDNDLRALKNSWDTPAVKLVRSYIEDRINQKREQLETELDTKEMFRLQGRITELKEALEDMAPDGFKAQKPGGYTA</sequence>
<accession>A0ABM8AXU6</accession>
<keyword evidence="2" id="KW-1185">Reference proteome</keyword>
<proteinExistence type="predicted"/>
<name>A0ABM8AXU6_9BACT</name>
<dbReference type="EMBL" id="AP026709">
    <property type="protein sequence ID" value="BDQ36308.1"/>
    <property type="molecule type" value="Genomic_DNA"/>
</dbReference>
<organism evidence="1 2">
    <name type="scientific">Pseudodesulfovibrio nedwellii</name>
    <dbReference type="NCBI Taxonomy" id="2973072"/>
    <lineage>
        <taxon>Bacteria</taxon>
        <taxon>Pseudomonadati</taxon>
        <taxon>Thermodesulfobacteriota</taxon>
        <taxon>Desulfovibrionia</taxon>
        <taxon>Desulfovibrionales</taxon>
        <taxon>Desulfovibrionaceae</taxon>
    </lineage>
</organism>